<dbReference type="SMART" id="SM00421">
    <property type="entry name" value="HTH_LUXR"/>
    <property type="match status" value="1"/>
</dbReference>
<dbReference type="InterPro" id="IPR016032">
    <property type="entry name" value="Sig_transdc_resp-reg_C-effctor"/>
</dbReference>
<dbReference type="Pfam" id="PF00072">
    <property type="entry name" value="Response_reg"/>
    <property type="match status" value="1"/>
</dbReference>
<feature type="modified residue" description="4-aspartylphosphate" evidence="5">
    <location>
        <position position="74"/>
    </location>
</feature>
<dbReference type="InterPro" id="IPR001789">
    <property type="entry name" value="Sig_transdc_resp-reg_receiver"/>
</dbReference>
<keyword evidence="2" id="KW-0805">Transcription regulation</keyword>
<evidence type="ECO:0000259" key="7">
    <source>
        <dbReference type="PROSITE" id="PS50043"/>
    </source>
</evidence>
<dbReference type="PROSITE" id="PS50043">
    <property type="entry name" value="HTH_LUXR_2"/>
    <property type="match status" value="1"/>
</dbReference>
<comment type="caution">
    <text evidence="9">The sequence shown here is derived from an EMBL/GenBank/DDBJ whole genome shotgun (WGS) entry which is preliminary data.</text>
</comment>
<feature type="region of interest" description="Disordered" evidence="6">
    <location>
        <begin position="1"/>
        <end position="20"/>
    </location>
</feature>
<evidence type="ECO:0000313" key="9">
    <source>
        <dbReference type="EMBL" id="GGM10421.1"/>
    </source>
</evidence>
<keyword evidence="4" id="KW-0804">Transcription</keyword>
<dbReference type="Proteomes" id="UP000655208">
    <property type="component" value="Unassembled WGS sequence"/>
</dbReference>
<proteinExistence type="predicted"/>
<dbReference type="AlphaFoldDB" id="A0A917T4K2"/>
<dbReference type="InterPro" id="IPR058245">
    <property type="entry name" value="NreC/VraR/RcsB-like_REC"/>
</dbReference>
<evidence type="ECO:0000256" key="2">
    <source>
        <dbReference type="ARBA" id="ARBA00023015"/>
    </source>
</evidence>
<evidence type="ECO:0000256" key="6">
    <source>
        <dbReference type="SAM" id="MobiDB-lite"/>
    </source>
</evidence>
<dbReference type="InterPro" id="IPR011006">
    <property type="entry name" value="CheY-like_superfamily"/>
</dbReference>
<dbReference type="SUPFAM" id="SSF52172">
    <property type="entry name" value="CheY-like"/>
    <property type="match status" value="1"/>
</dbReference>
<dbReference type="GO" id="GO:0000160">
    <property type="term" value="P:phosphorelay signal transduction system"/>
    <property type="evidence" value="ECO:0007669"/>
    <property type="project" value="InterPro"/>
</dbReference>
<name>A0A917T4K2_9ACTN</name>
<dbReference type="EMBL" id="BMNA01000008">
    <property type="protein sequence ID" value="GGM10421.1"/>
    <property type="molecule type" value="Genomic_DNA"/>
</dbReference>
<dbReference type="PROSITE" id="PS50110">
    <property type="entry name" value="RESPONSE_REGULATORY"/>
    <property type="match status" value="1"/>
</dbReference>
<accession>A0A917T4K2</accession>
<dbReference type="PANTHER" id="PTHR43214:SF24">
    <property type="entry name" value="TRANSCRIPTIONAL REGULATORY PROTEIN NARL-RELATED"/>
    <property type="match status" value="1"/>
</dbReference>
<dbReference type="SMART" id="SM00448">
    <property type="entry name" value="REC"/>
    <property type="match status" value="1"/>
</dbReference>
<evidence type="ECO:0000256" key="4">
    <source>
        <dbReference type="ARBA" id="ARBA00023163"/>
    </source>
</evidence>
<feature type="domain" description="Response regulatory" evidence="8">
    <location>
        <begin position="23"/>
        <end position="139"/>
    </location>
</feature>
<keyword evidence="1 5" id="KW-0597">Phosphoprotein</keyword>
<protein>
    <submittedName>
        <fullName evidence="9">Nitrate/nitrite response transcriptional regulatory protein NarL (LuxR family)</fullName>
    </submittedName>
</protein>
<reference evidence="9" key="2">
    <citation type="submission" date="2020-09" db="EMBL/GenBank/DDBJ databases">
        <authorList>
            <person name="Sun Q."/>
            <person name="Zhou Y."/>
        </authorList>
    </citation>
    <scope>NUCLEOTIDE SEQUENCE</scope>
    <source>
        <strain evidence="9">CGMCC 4.7308</strain>
    </source>
</reference>
<dbReference type="Pfam" id="PF00196">
    <property type="entry name" value="GerE"/>
    <property type="match status" value="1"/>
</dbReference>
<keyword evidence="10" id="KW-1185">Reference proteome</keyword>
<dbReference type="PRINTS" id="PR00038">
    <property type="entry name" value="HTHLUXR"/>
</dbReference>
<keyword evidence="3" id="KW-0238">DNA-binding</keyword>
<evidence type="ECO:0000256" key="5">
    <source>
        <dbReference type="PROSITE-ProRule" id="PRU00169"/>
    </source>
</evidence>
<dbReference type="CDD" id="cd17535">
    <property type="entry name" value="REC_NarL-like"/>
    <property type="match status" value="1"/>
</dbReference>
<dbReference type="InterPro" id="IPR039420">
    <property type="entry name" value="WalR-like"/>
</dbReference>
<gene>
    <name evidence="9" type="ORF">GCM10011594_32880</name>
</gene>
<dbReference type="CDD" id="cd06170">
    <property type="entry name" value="LuxR_C_like"/>
    <property type="match status" value="1"/>
</dbReference>
<dbReference type="PANTHER" id="PTHR43214">
    <property type="entry name" value="TWO-COMPONENT RESPONSE REGULATOR"/>
    <property type="match status" value="1"/>
</dbReference>
<reference evidence="9" key="1">
    <citation type="journal article" date="2014" name="Int. J. Syst. Evol. Microbiol.">
        <title>Complete genome sequence of Corynebacterium casei LMG S-19264T (=DSM 44701T), isolated from a smear-ripened cheese.</title>
        <authorList>
            <consortium name="US DOE Joint Genome Institute (JGI-PGF)"/>
            <person name="Walter F."/>
            <person name="Albersmeier A."/>
            <person name="Kalinowski J."/>
            <person name="Ruckert C."/>
        </authorList>
    </citation>
    <scope>NUCLEOTIDE SEQUENCE</scope>
    <source>
        <strain evidence="9">CGMCC 4.7308</strain>
    </source>
</reference>
<dbReference type="GO" id="GO:0003677">
    <property type="term" value="F:DNA binding"/>
    <property type="evidence" value="ECO:0007669"/>
    <property type="project" value="UniProtKB-KW"/>
</dbReference>
<organism evidence="9 10">
    <name type="scientific">Nakamurella endophytica</name>
    <dbReference type="NCBI Taxonomy" id="1748367"/>
    <lineage>
        <taxon>Bacteria</taxon>
        <taxon>Bacillati</taxon>
        <taxon>Actinomycetota</taxon>
        <taxon>Actinomycetes</taxon>
        <taxon>Nakamurellales</taxon>
        <taxon>Nakamurellaceae</taxon>
        <taxon>Nakamurella</taxon>
    </lineage>
</organism>
<dbReference type="GO" id="GO:0006355">
    <property type="term" value="P:regulation of DNA-templated transcription"/>
    <property type="evidence" value="ECO:0007669"/>
    <property type="project" value="InterPro"/>
</dbReference>
<sequence>MATMGHPTGAGPSRSSATGERVTVVVADDHPFFRDGVTRGLQQSGFVDVVGQAEDGRQAVEMITELRPAVALVDYQMPDMDGLAVLHAVVRDHLPTRVVLLSAVTDAGVVYRALEEGAAGYLSKDARRAEIVDAVQQAARGQTVVPPALAAGLVGQIRMRAQSSAPVLSEREQQVLRAFAAGRSIPAIAGELFLAPSTVKTHTQRLYEKLGVSDRAAAVAEAMRQGLLD</sequence>
<dbReference type="SUPFAM" id="SSF46894">
    <property type="entry name" value="C-terminal effector domain of the bipartite response regulators"/>
    <property type="match status" value="1"/>
</dbReference>
<evidence type="ECO:0000259" key="8">
    <source>
        <dbReference type="PROSITE" id="PS50110"/>
    </source>
</evidence>
<dbReference type="Gene3D" id="3.40.50.2300">
    <property type="match status" value="1"/>
</dbReference>
<evidence type="ECO:0000256" key="3">
    <source>
        <dbReference type="ARBA" id="ARBA00023125"/>
    </source>
</evidence>
<dbReference type="InterPro" id="IPR000792">
    <property type="entry name" value="Tscrpt_reg_LuxR_C"/>
</dbReference>
<evidence type="ECO:0000256" key="1">
    <source>
        <dbReference type="ARBA" id="ARBA00022553"/>
    </source>
</evidence>
<evidence type="ECO:0000313" key="10">
    <source>
        <dbReference type="Proteomes" id="UP000655208"/>
    </source>
</evidence>
<feature type="domain" description="HTH luxR-type" evidence="7">
    <location>
        <begin position="161"/>
        <end position="226"/>
    </location>
</feature>